<dbReference type="Pfam" id="PF13499">
    <property type="entry name" value="EF-hand_7"/>
    <property type="match status" value="1"/>
</dbReference>
<dbReference type="InterPro" id="IPR011992">
    <property type="entry name" value="EF-hand-dom_pair"/>
</dbReference>
<feature type="coiled-coil region" evidence="7">
    <location>
        <begin position="467"/>
        <end position="494"/>
    </location>
</feature>
<dbReference type="PROSITE" id="PS00018">
    <property type="entry name" value="EF_HAND_1"/>
    <property type="match status" value="1"/>
</dbReference>
<dbReference type="SMART" id="SM00054">
    <property type="entry name" value="EFh"/>
    <property type="match status" value="2"/>
</dbReference>
<keyword evidence="5" id="KW-0106">Calcium</keyword>
<keyword evidence="2" id="KW-0963">Cytoplasm</keyword>
<keyword evidence="7" id="KW-0175">Coiled coil</keyword>
<dbReference type="CDD" id="cd00051">
    <property type="entry name" value="EFh"/>
    <property type="match status" value="1"/>
</dbReference>
<proteinExistence type="predicted"/>
<feature type="domain" description="EF-hand" evidence="9">
    <location>
        <begin position="74"/>
        <end position="109"/>
    </location>
</feature>
<protein>
    <recommendedName>
        <fullName evidence="9">EF-hand domain-containing protein</fullName>
    </recommendedName>
</protein>
<gene>
    <name evidence="10" type="ORF">QQF64_006055</name>
</gene>
<reference evidence="10 11" key="1">
    <citation type="submission" date="2023-09" db="EMBL/GenBank/DDBJ databases">
        <authorList>
            <person name="Wang M."/>
        </authorList>
    </citation>
    <scope>NUCLEOTIDE SEQUENCE [LARGE SCALE GENOMIC DNA]</scope>
    <source>
        <strain evidence="10">GT-2023</strain>
        <tissue evidence="10">Liver</tissue>
    </source>
</reference>
<feature type="region of interest" description="Disordered" evidence="8">
    <location>
        <begin position="172"/>
        <end position="240"/>
    </location>
</feature>
<keyword evidence="4" id="KW-0479">Metal-binding</keyword>
<evidence type="ECO:0000313" key="10">
    <source>
        <dbReference type="EMBL" id="KAL1263316.1"/>
    </source>
</evidence>
<evidence type="ECO:0000256" key="6">
    <source>
        <dbReference type="ARBA" id="ARBA00023212"/>
    </source>
</evidence>
<keyword evidence="3" id="KW-0597">Phosphoprotein</keyword>
<accession>A0ABR3ME33</accession>
<sequence length="1910" mass="221188">MTSRPIGVHRLTSRGCRNGASLNEQELLVPPRTKATALRRTVQADERGDFYVGVYNDIFGCAVCGGMDEEEQNRYVAQLKSEFDSCDTTGTGYLDKEELTSLCHKLSLDAHLPLLLDTLLGPQHYARVNFEEFKEGFVAVLSRSLDFSTSEEESSYLEPAVPEEVKPKYVKGTKRYGQRSRPDKADLELTADLEDSPPFGTDKVETNGVRRAKLRRSTSLESVESLKSDEETGSNKESTHNYFVAQGQLKLWKQDDTGSPQRSTDPQQEVTDRQVRAVWQELGVGAGGSLNREELSLVCDHIGLKDLQSEELDALFRKLDKDQDGRVSLSEFQSGLFIQHHHAAPISTSTPARPKPQRSISKALEERVVRSTSPSLLSATVGQRLLTRLDDGSGCTSPDKVIALWTEEGIHNSRDILQTLDFSLEEHLCLAELTLALDNELLVSGNGIHQAALVSYKNEINYLQVLADQACQERDKAKADLELADRRNLQLVREVDDRHATMESLNESKIKGLEQEFRDKLTALRSESEYESEVLLEQVEEEQKRLQEELELLRAQDISLQEDICTAAKENSRLEEEVSVLKEKLSEAESTISKLQKDLDHLLQDKYGGLDPNGTGLLNQEEHFSEIFKEYEQQCRELQDRNDELHSELELLKSQGPGRRARRSRNSLTGHDWSSQRALTTESDSDDSEMKKGTSPQVRKKLQVIDKNALGSLESLAPPVSIETELAMEQMKEKYERELQDLKIQLETKVNFYERSMELMRQNMEVERKDISQSFKMEISELEDLKAQAEERAEKMRKAVERLEAELRGKTGAGGAWGPEQERRIQREQAELEQNYAREISNIVMRLTSEKDQLEAELKLKMDQEVLLVREKAEQQLLHTEAQHSEAQRSLLHQLHLERSHLQEQSEQHRREVGAWESRVKELEQEARRERLLSTERWSEEQAQICSRVAQERKKLEEKHQEEVRKLGEHIQFMEAQVELTSRAEEELLILQKQLEDKLEEMCVQLEDNTVSMKAQDALVQHLTTELHAKEKEMEIRNEKEQKLCNKLSQLEQKLKTERERKQELLKQKEQLQKETDGSIQDLKEKLVKEKEREQELLDRVSQLTKDLENWRIKSETWQKEIKMMQGSSSHLSTAFGEQEMQLRKQEKELVELQENLAKTQEALKTRDDDLTRQAFELNAVTMERDRLIEELTGQCEVLKRLQTQVNSLSEEWDQMHMMELKLQGSLRVEQGKVEQLQAHLNSEQEETKRLEQENSSYQQLVDQLSSQIVEMEFESTKLKENADKLALEMQSKDSQMQELNRQLEAKAEEMDLLWNEVQLKMKLFKNVTHLSGQVQLLTKELEDKEQELCFLREEADNTANQLQQSLMDSQTELQQMEETFESEKSHMKEQLLEMEGLVMALEQEMTSPHRSQLDEVMSENSALKDRLAVLQQDIKSLEEELNKKRRKLEEVEREYMKNREEEERLRKENSKFREEVLDFSARNLQLSNENAELSSRLSTDQRAVQTLTDRLAQVCQENDETAASYTQLQETVQQQKSDTLKLQEQWQKEKVLLERELKTAKEMLQHLTVVESALNNQTLKNQALEEDKERLLTATADRDQKLEKLQESLHKSESQIEQLNSQILTMWQEKDVHVQESSTHQKMLQQSQDKAQELEENIRQLRKEKEQLLQTHRLQEETAVSVLQKECKTLRVQNEELHKKVAQLQTQELELQRLTRECLTLRNKQAELQTAKHEADEQALRADSALSLVQAQHAREVQELREQVGSGTREHLAHLQTQLAEQQRRTQDLEDLLRSQAKQASVQMGLQQEQYEKLMASMQERMDEVEAKLKITRVMLQDKVNQLKEQLAKNAKSDLLLKDLYVENSQLMKALQVTEQRQKSAEKKSFLLEEKVVALNKLLRKIAPASLTA</sequence>
<dbReference type="InterPro" id="IPR002048">
    <property type="entry name" value="EF_hand_dom"/>
</dbReference>
<evidence type="ECO:0000256" key="1">
    <source>
        <dbReference type="ARBA" id="ARBA00004300"/>
    </source>
</evidence>
<dbReference type="Gene3D" id="1.10.238.10">
    <property type="entry name" value="EF-hand"/>
    <property type="match status" value="1"/>
</dbReference>
<feature type="coiled-coil region" evidence="7">
    <location>
        <begin position="725"/>
        <end position="813"/>
    </location>
</feature>
<comment type="caution">
    <text evidence="10">The sequence shown here is derived from an EMBL/GenBank/DDBJ whole genome shotgun (WGS) entry which is preliminary data.</text>
</comment>
<evidence type="ECO:0000256" key="8">
    <source>
        <dbReference type="SAM" id="MobiDB-lite"/>
    </source>
</evidence>
<dbReference type="PROSITE" id="PS50222">
    <property type="entry name" value="EF_HAND_2"/>
    <property type="match status" value="2"/>
</dbReference>
<dbReference type="InterPro" id="IPR018247">
    <property type="entry name" value="EF_Hand_1_Ca_BS"/>
</dbReference>
<feature type="region of interest" description="Disordered" evidence="8">
    <location>
        <begin position="653"/>
        <end position="698"/>
    </location>
</feature>
<name>A0ABR3ME33_9TELE</name>
<feature type="coiled-coil region" evidence="7">
    <location>
        <begin position="1773"/>
        <end position="1885"/>
    </location>
</feature>
<evidence type="ECO:0000256" key="2">
    <source>
        <dbReference type="ARBA" id="ARBA00022490"/>
    </source>
</evidence>
<evidence type="ECO:0000256" key="5">
    <source>
        <dbReference type="ARBA" id="ARBA00022837"/>
    </source>
</evidence>
<feature type="coiled-coil region" evidence="7">
    <location>
        <begin position="1034"/>
        <end position="1170"/>
    </location>
</feature>
<keyword evidence="6" id="KW-0206">Cytoskeleton</keyword>
<feature type="domain" description="EF-hand" evidence="9">
    <location>
        <begin position="307"/>
        <end position="342"/>
    </location>
</feature>
<dbReference type="SUPFAM" id="SSF47473">
    <property type="entry name" value="EF-hand"/>
    <property type="match status" value="1"/>
</dbReference>
<evidence type="ECO:0000259" key="9">
    <source>
        <dbReference type="PROSITE" id="PS50222"/>
    </source>
</evidence>
<evidence type="ECO:0000313" key="11">
    <source>
        <dbReference type="Proteomes" id="UP001558613"/>
    </source>
</evidence>
<feature type="compositionally biased region" description="Basic and acidic residues" evidence="8">
    <location>
        <begin position="224"/>
        <end position="239"/>
    </location>
</feature>
<dbReference type="EMBL" id="JAYMGO010000013">
    <property type="protein sequence ID" value="KAL1263316.1"/>
    <property type="molecule type" value="Genomic_DNA"/>
</dbReference>
<evidence type="ECO:0000256" key="7">
    <source>
        <dbReference type="SAM" id="Coils"/>
    </source>
</evidence>
<feature type="compositionally biased region" description="Polar residues" evidence="8">
    <location>
        <begin position="666"/>
        <end position="682"/>
    </location>
</feature>
<feature type="coiled-coil region" evidence="7">
    <location>
        <begin position="1227"/>
        <end position="1476"/>
    </location>
</feature>
<dbReference type="PANTHER" id="PTHR18905:SF12">
    <property type="entry name" value="NINEIN-LIKE PROTEIN"/>
    <property type="match status" value="1"/>
</dbReference>
<comment type="subcellular location">
    <subcellularLocation>
        <location evidence="1">Cytoplasm</location>
        <location evidence="1">Cytoskeleton</location>
        <location evidence="1">Microtubule organizing center</location>
        <location evidence="1">Centrosome</location>
    </subcellularLocation>
</comment>
<feature type="coiled-coil region" evidence="7">
    <location>
        <begin position="1526"/>
        <end position="1742"/>
    </location>
</feature>
<dbReference type="PANTHER" id="PTHR18905">
    <property type="entry name" value="NINEIN"/>
    <property type="match status" value="1"/>
</dbReference>
<evidence type="ECO:0000256" key="3">
    <source>
        <dbReference type="ARBA" id="ARBA00022553"/>
    </source>
</evidence>
<keyword evidence="11" id="KW-1185">Reference proteome</keyword>
<organism evidence="10 11">
    <name type="scientific">Cirrhinus molitorella</name>
    <name type="common">mud carp</name>
    <dbReference type="NCBI Taxonomy" id="172907"/>
    <lineage>
        <taxon>Eukaryota</taxon>
        <taxon>Metazoa</taxon>
        <taxon>Chordata</taxon>
        <taxon>Craniata</taxon>
        <taxon>Vertebrata</taxon>
        <taxon>Euteleostomi</taxon>
        <taxon>Actinopterygii</taxon>
        <taxon>Neopterygii</taxon>
        <taxon>Teleostei</taxon>
        <taxon>Ostariophysi</taxon>
        <taxon>Cypriniformes</taxon>
        <taxon>Cyprinidae</taxon>
        <taxon>Labeoninae</taxon>
        <taxon>Labeonini</taxon>
        <taxon>Cirrhinus</taxon>
    </lineage>
</organism>
<evidence type="ECO:0000256" key="4">
    <source>
        <dbReference type="ARBA" id="ARBA00022723"/>
    </source>
</evidence>
<feature type="coiled-coil region" evidence="7">
    <location>
        <begin position="837"/>
        <end position="1001"/>
    </location>
</feature>
<dbReference type="Proteomes" id="UP001558613">
    <property type="component" value="Unassembled WGS sequence"/>
</dbReference>